<accession>Q2LQ43</accession>
<dbReference type="GO" id="GO:0019430">
    <property type="term" value="P:removal of superoxide radicals"/>
    <property type="evidence" value="ECO:0007669"/>
    <property type="project" value="UniProtKB-UniRule"/>
</dbReference>
<dbReference type="InterPro" id="IPR023753">
    <property type="entry name" value="FAD/NAD-binding_dom"/>
</dbReference>
<keyword evidence="2 7" id="KW-0285">Flavoprotein</keyword>
<dbReference type="InterPro" id="IPR005982">
    <property type="entry name" value="Thioredox_Rdtase"/>
</dbReference>
<keyword evidence="5" id="KW-1015">Disulfide bond</keyword>
<comment type="catalytic activity">
    <reaction evidence="7">
        <text>[thioredoxin]-dithiol + NADP(+) = [thioredoxin]-disulfide + NADPH + H(+)</text>
        <dbReference type="Rhea" id="RHEA:20345"/>
        <dbReference type="Rhea" id="RHEA-COMP:10698"/>
        <dbReference type="Rhea" id="RHEA-COMP:10700"/>
        <dbReference type="ChEBI" id="CHEBI:15378"/>
        <dbReference type="ChEBI" id="CHEBI:29950"/>
        <dbReference type="ChEBI" id="CHEBI:50058"/>
        <dbReference type="ChEBI" id="CHEBI:57783"/>
        <dbReference type="ChEBI" id="CHEBI:58349"/>
        <dbReference type="EC" id="1.8.1.9"/>
    </reaction>
</comment>
<dbReference type="STRING" id="56780.SYN_01439"/>
<dbReference type="PRINTS" id="PR00368">
    <property type="entry name" value="FADPNR"/>
</dbReference>
<dbReference type="NCBIfam" id="TIGR01292">
    <property type="entry name" value="TRX_reduct"/>
    <property type="match status" value="1"/>
</dbReference>
<dbReference type="InterPro" id="IPR036188">
    <property type="entry name" value="FAD/NAD-bd_sf"/>
</dbReference>
<evidence type="ECO:0000256" key="1">
    <source>
        <dbReference type="ARBA" id="ARBA00009333"/>
    </source>
</evidence>
<feature type="domain" description="FAD/NAD(P)-binding" evidence="9">
    <location>
        <begin position="11"/>
        <end position="298"/>
    </location>
</feature>
<dbReference type="InParanoid" id="Q2LQ43"/>
<dbReference type="Gene3D" id="3.50.50.60">
    <property type="entry name" value="FAD/NAD(P)-binding domain"/>
    <property type="match status" value="2"/>
</dbReference>
<comment type="similarity">
    <text evidence="1 7">Belongs to the class-II pyridine nucleotide-disulfide oxidoreductase family.</text>
</comment>
<dbReference type="InterPro" id="IPR008255">
    <property type="entry name" value="Pyr_nucl-diS_OxRdtase_2_AS"/>
</dbReference>
<evidence type="ECO:0000256" key="6">
    <source>
        <dbReference type="ARBA" id="ARBA00023284"/>
    </source>
</evidence>
<evidence type="ECO:0000313" key="10">
    <source>
        <dbReference type="EMBL" id="ABC76122.1"/>
    </source>
</evidence>
<keyword evidence="8" id="KW-0521">NADP</keyword>
<name>Q2LQ43_SYNAS</name>
<dbReference type="eggNOG" id="COG0492">
    <property type="taxonomic scope" value="Bacteria"/>
</dbReference>
<evidence type="ECO:0000256" key="4">
    <source>
        <dbReference type="ARBA" id="ARBA00023002"/>
    </source>
</evidence>
<dbReference type="SUPFAM" id="SSF51905">
    <property type="entry name" value="FAD/NAD(P)-binding domain"/>
    <property type="match status" value="1"/>
</dbReference>
<dbReference type="InterPro" id="IPR050097">
    <property type="entry name" value="Ferredoxin-NADP_redctase_2"/>
</dbReference>
<proteinExistence type="inferred from homology"/>
<dbReference type="PROSITE" id="PS00573">
    <property type="entry name" value="PYRIDINE_REDOX_2"/>
    <property type="match status" value="1"/>
</dbReference>
<evidence type="ECO:0000256" key="7">
    <source>
        <dbReference type="RuleBase" id="RU003880"/>
    </source>
</evidence>
<dbReference type="FunCoup" id="Q2LQ43">
    <property type="interactions" value="392"/>
</dbReference>
<dbReference type="RefSeq" id="WP_011416156.1">
    <property type="nucleotide sequence ID" value="NC_007759.1"/>
</dbReference>
<evidence type="ECO:0000259" key="9">
    <source>
        <dbReference type="Pfam" id="PF07992"/>
    </source>
</evidence>
<keyword evidence="3 7" id="KW-0274">FAD</keyword>
<reference evidence="10 11" key="1">
    <citation type="journal article" date="2007" name="Proc. Natl. Acad. Sci. U.S.A.">
        <title>The genome of Syntrophus aciditrophicus: life at the thermodynamic limit of microbial growth.</title>
        <authorList>
            <person name="McInerney M.J."/>
            <person name="Rohlin L."/>
            <person name="Mouttaki H."/>
            <person name="Kim U."/>
            <person name="Krupp R.S."/>
            <person name="Rios-Hernandez L."/>
            <person name="Sieber J."/>
            <person name="Struchtemeyer C.G."/>
            <person name="Bhattacharyya A."/>
            <person name="Campbell J.W."/>
            <person name="Gunsalus R.P."/>
        </authorList>
    </citation>
    <scope>NUCLEOTIDE SEQUENCE [LARGE SCALE GENOMIC DNA]</scope>
    <source>
        <strain evidence="10 11">SB</strain>
    </source>
</reference>
<evidence type="ECO:0000256" key="5">
    <source>
        <dbReference type="ARBA" id="ARBA00023157"/>
    </source>
</evidence>
<dbReference type="EC" id="1.8.1.9" evidence="7"/>
<keyword evidence="11" id="KW-1185">Reference proteome</keyword>
<sequence length="324" mass="34818">MEGNESLKLVYDIIVVGGGPAGLTAGLYAARGGLKALLLEGESSVSQITVTDLVENYPGFPEGINGYDLVERFRTQAGRFGLKILTEDIRAIDAGAAEHWIVSGRDSAYEALSVILATGANWRHLGVPGEAAFTGKGVSYCATCDGPFYRDREVVVVGGGDTAVQEALFLTRFARKVTIVHRRDRLRATPILQERAFAHERIDFAWDSVVEEIQGGEFVEGVRIRNLKNPEKSRIIPADGAFIFVGLTPNTGFVRGLVNCDENGYILADAEMKTSVKGIFACGDCISKLLRQVVTACGDAATAAFSAQLHVEALKGEDYGGRKA</sequence>
<dbReference type="EMBL" id="CP000252">
    <property type="protein sequence ID" value="ABC76122.1"/>
    <property type="molecule type" value="Genomic_DNA"/>
</dbReference>
<protein>
    <recommendedName>
        <fullName evidence="7">Thioredoxin reductase</fullName>
        <ecNumber evidence="7">1.8.1.9</ecNumber>
    </recommendedName>
</protein>
<dbReference type="GO" id="GO:0005737">
    <property type="term" value="C:cytoplasm"/>
    <property type="evidence" value="ECO:0007669"/>
    <property type="project" value="InterPro"/>
</dbReference>
<dbReference type="PANTHER" id="PTHR48105">
    <property type="entry name" value="THIOREDOXIN REDUCTASE 1-RELATED-RELATED"/>
    <property type="match status" value="1"/>
</dbReference>
<dbReference type="GO" id="GO:0004791">
    <property type="term" value="F:thioredoxin-disulfide reductase (NADPH) activity"/>
    <property type="evidence" value="ECO:0007669"/>
    <property type="project" value="UniProtKB-UniRule"/>
</dbReference>
<dbReference type="OrthoDB" id="9806179at2"/>
<comment type="subunit">
    <text evidence="7">Homodimer.</text>
</comment>
<dbReference type="HOGENOM" id="CLU_031864_5_3_7"/>
<evidence type="ECO:0000256" key="2">
    <source>
        <dbReference type="ARBA" id="ARBA00022630"/>
    </source>
</evidence>
<dbReference type="Pfam" id="PF07992">
    <property type="entry name" value="Pyr_redox_2"/>
    <property type="match status" value="1"/>
</dbReference>
<organism evidence="10 11">
    <name type="scientific">Syntrophus aciditrophicus (strain SB)</name>
    <dbReference type="NCBI Taxonomy" id="56780"/>
    <lineage>
        <taxon>Bacteria</taxon>
        <taxon>Pseudomonadati</taxon>
        <taxon>Thermodesulfobacteriota</taxon>
        <taxon>Syntrophia</taxon>
        <taxon>Syntrophales</taxon>
        <taxon>Syntrophaceae</taxon>
        <taxon>Syntrophus</taxon>
    </lineage>
</organism>
<dbReference type="PRINTS" id="PR00469">
    <property type="entry name" value="PNDRDTASEII"/>
</dbReference>
<evidence type="ECO:0000313" key="11">
    <source>
        <dbReference type="Proteomes" id="UP000001933"/>
    </source>
</evidence>
<comment type="cofactor">
    <cofactor evidence="8">
        <name>FAD</name>
        <dbReference type="ChEBI" id="CHEBI:57692"/>
    </cofactor>
    <text evidence="8">Binds 1 FAD per subunit.</text>
</comment>
<keyword evidence="6 7" id="KW-0676">Redox-active center</keyword>
<evidence type="ECO:0000256" key="3">
    <source>
        <dbReference type="ARBA" id="ARBA00022827"/>
    </source>
</evidence>
<evidence type="ECO:0000256" key="8">
    <source>
        <dbReference type="RuleBase" id="RU003881"/>
    </source>
</evidence>
<dbReference type="KEGG" id="sat:SYN_01439"/>
<keyword evidence="4 7" id="KW-0560">Oxidoreductase</keyword>
<dbReference type="Proteomes" id="UP000001933">
    <property type="component" value="Chromosome"/>
</dbReference>
<dbReference type="AlphaFoldDB" id="Q2LQ43"/>
<gene>
    <name evidence="10" type="ORF">SYN_01439</name>
</gene>